<name>A0ABY7E2K3_MYAAR</name>
<feature type="domain" description="DDE-1" evidence="1">
    <location>
        <begin position="87"/>
        <end position="198"/>
    </location>
</feature>
<evidence type="ECO:0000259" key="1">
    <source>
        <dbReference type="Pfam" id="PF03184"/>
    </source>
</evidence>
<protein>
    <submittedName>
        <fullName evidence="2">TIGD4-like protein</fullName>
    </submittedName>
</protein>
<dbReference type="Pfam" id="PF03184">
    <property type="entry name" value="DDE_1"/>
    <property type="match status" value="1"/>
</dbReference>
<organism evidence="2 3">
    <name type="scientific">Mya arenaria</name>
    <name type="common">Soft-shell clam</name>
    <dbReference type="NCBI Taxonomy" id="6604"/>
    <lineage>
        <taxon>Eukaryota</taxon>
        <taxon>Metazoa</taxon>
        <taxon>Spiralia</taxon>
        <taxon>Lophotrochozoa</taxon>
        <taxon>Mollusca</taxon>
        <taxon>Bivalvia</taxon>
        <taxon>Autobranchia</taxon>
        <taxon>Heteroconchia</taxon>
        <taxon>Euheterodonta</taxon>
        <taxon>Imparidentia</taxon>
        <taxon>Neoheterodontei</taxon>
        <taxon>Myida</taxon>
        <taxon>Myoidea</taxon>
        <taxon>Myidae</taxon>
        <taxon>Mya</taxon>
    </lineage>
</organism>
<dbReference type="InterPro" id="IPR004875">
    <property type="entry name" value="DDE_SF_endonuclease_dom"/>
</dbReference>
<sequence length="198" mass="22337">MQKAKEFAIDVQVPPGECEFTGGWLDRFKACHGIVCKIISIEANSVDSTSDDYQNWQVDETAIFFKALLDKTLEFSAKPCHSGKTNKKHLTELVCANMSGTEKMPLHVLGRSKNPRCFKHVKKLPVVYNANKKVWMTSIKFTEWVPNVDEQYMMKGRKITIIVDNCPAHPEVKNLTALTLVLPPNMTSVLQPMDQGII</sequence>
<reference evidence="2" key="1">
    <citation type="submission" date="2022-11" db="EMBL/GenBank/DDBJ databases">
        <title>Centuries of genome instability and evolution in soft-shell clam transmissible cancer (bioRxiv).</title>
        <authorList>
            <person name="Hart S.F.M."/>
            <person name="Yonemitsu M.A."/>
            <person name="Giersch R.M."/>
            <person name="Beal B.F."/>
            <person name="Arriagada G."/>
            <person name="Davis B.W."/>
            <person name="Ostrander E.A."/>
            <person name="Goff S.P."/>
            <person name="Metzger M.J."/>
        </authorList>
    </citation>
    <scope>NUCLEOTIDE SEQUENCE</scope>
    <source>
        <strain evidence="2">MELC-2E11</strain>
        <tissue evidence="2">Siphon/mantle</tissue>
    </source>
</reference>
<gene>
    <name evidence="2" type="ORF">MAR_007949</name>
</gene>
<evidence type="ECO:0000313" key="3">
    <source>
        <dbReference type="Proteomes" id="UP001164746"/>
    </source>
</evidence>
<dbReference type="PANTHER" id="PTHR19303:SF73">
    <property type="entry name" value="PROTEIN PDC2"/>
    <property type="match status" value="1"/>
</dbReference>
<accession>A0ABY7E2K3</accession>
<proteinExistence type="predicted"/>
<keyword evidence="3" id="KW-1185">Reference proteome</keyword>
<evidence type="ECO:0000313" key="2">
    <source>
        <dbReference type="EMBL" id="WAR01391.1"/>
    </source>
</evidence>
<dbReference type="PANTHER" id="PTHR19303">
    <property type="entry name" value="TRANSPOSON"/>
    <property type="match status" value="1"/>
</dbReference>
<dbReference type="EMBL" id="CP111015">
    <property type="protein sequence ID" value="WAR01391.1"/>
    <property type="molecule type" value="Genomic_DNA"/>
</dbReference>
<dbReference type="InterPro" id="IPR050863">
    <property type="entry name" value="CenT-Element_Derived"/>
</dbReference>
<dbReference type="Proteomes" id="UP001164746">
    <property type="component" value="Chromosome 4"/>
</dbReference>